<dbReference type="GO" id="GO:0042910">
    <property type="term" value="F:xenobiotic transmembrane transporter activity"/>
    <property type="evidence" value="ECO:0007669"/>
    <property type="project" value="InterPro"/>
</dbReference>
<reference evidence="8 9" key="1">
    <citation type="submission" date="2017-05" db="EMBL/GenBank/DDBJ databases">
        <title>Host range expansion of the Methanosphaera genus to humans and monogastric animals involves recent and extensive reduction in genome content.</title>
        <authorList>
            <person name="Hoedt E.C."/>
            <person name="Volmer J.G."/>
            <person name="Parks D.H."/>
            <person name="Rosewarne C.P."/>
            <person name="Denman S.E."/>
            <person name="Mcsweeney C.S."/>
            <person name="O Cuiv P."/>
            <person name="Hugenholtz P."/>
            <person name="Tyson G.W."/>
            <person name="Morrison M."/>
        </authorList>
    </citation>
    <scope>NUCLEOTIDE SEQUENCE [LARGE SCALE GENOMIC DNA]</scope>
    <source>
        <strain evidence="8 9">PA5</strain>
    </source>
</reference>
<keyword evidence="5 7" id="KW-1133">Transmembrane helix</keyword>
<dbReference type="PIRSF" id="PIRSF006603">
    <property type="entry name" value="DinF"/>
    <property type="match status" value="1"/>
</dbReference>
<evidence type="ECO:0000256" key="7">
    <source>
        <dbReference type="SAM" id="Phobius"/>
    </source>
</evidence>
<evidence type="ECO:0000256" key="3">
    <source>
        <dbReference type="ARBA" id="ARBA00022475"/>
    </source>
</evidence>
<feature type="transmembrane region" description="Helical" evidence="7">
    <location>
        <begin position="174"/>
        <end position="193"/>
    </location>
</feature>
<feature type="transmembrane region" description="Helical" evidence="7">
    <location>
        <begin position="54"/>
        <end position="83"/>
    </location>
</feature>
<feature type="transmembrane region" description="Helical" evidence="7">
    <location>
        <begin position="199"/>
        <end position="221"/>
    </location>
</feature>
<dbReference type="GO" id="GO:0005886">
    <property type="term" value="C:plasma membrane"/>
    <property type="evidence" value="ECO:0007669"/>
    <property type="project" value="UniProtKB-SubCell"/>
</dbReference>
<keyword evidence="3" id="KW-1003">Cell membrane</keyword>
<dbReference type="PANTHER" id="PTHR43549">
    <property type="entry name" value="MULTIDRUG RESISTANCE PROTEIN YPNP-RELATED"/>
    <property type="match status" value="1"/>
</dbReference>
<evidence type="ECO:0000313" key="8">
    <source>
        <dbReference type="EMBL" id="RAP02487.1"/>
    </source>
</evidence>
<dbReference type="Proteomes" id="UP000248557">
    <property type="component" value="Unassembled WGS sequence"/>
</dbReference>
<keyword evidence="6 7" id="KW-0472">Membrane</keyword>
<feature type="transmembrane region" description="Helical" evidence="7">
    <location>
        <begin position="25"/>
        <end position="42"/>
    </location>
</feature>
<dbReference type="GO" id="GO:0015297">
    <property type="term" value="F:antiporter activity"/>
    <property type="evidence" value="ECO:0007669"/>
    <property type="project" value="InterPro"/>
</dbReference>
<dbReference type="Pfam" id="PF01554">
    <property type="entry name" value="MatE"/>
    <property type="match status" value="2"/>
</dbReference>
<proteinExistence type="predicted"/>
<evidence type="ECO:0000256" key="1">
    <source>
        <dbReference type="ARBA" id="ARBA00004651"/>
    </source>
</evidence>
<dbReference type="InterPro" id="IPR002528">
    <property type="entry name" value="MATE_fam"/>
</dbReference>
<dbReference type="OMA" id="MLPGTMM"/>
<feature type="transmembrane region" description="Helical" evidence="7">
    <location>
        <begin position="364"/>
        <end position="387"/>
    </location>
</feature>
<dbReference type="GeneID" id="3854893"/>
<evidence type="ECO:0000256" key="6">
    <source>
        <dbReference type="ARBA" id="ARBA00023136"/>
    </source>
</evidence>
<keyword evidence="2" id="KW-0813">Transport</keyword>
<evidence type="ECO:0000256" key="5">
    <source>
        <dbReference type="ARBA" id="ARBA00022989"/>
    </source>
</evidence>
<evidence type="ECO:0000313" key="9">
    <source>
        <dbReference type="Proteomes" id="UP000248557"/>
    </source>
</evidence>
<organism evidence="8 9">
    <name type="scientific">Methanosphaera stadtmanae</name>
    <dbReference type="NCBI Taxonomy" id="2317"/>
    <lineage>
        <taxon>Archaea</taxon>
        <taxon>Methanobacteriati</taxon>
        <taxon>Methanobacteriota</taxon>
        <taxon>Methanomada group</taxon>
        <taxon>Methanobacteria</taxon>
        <taxon>Methanobacteriales</taxon>
        <taxon>Methanobacteriaceae</taxon>
        <taxon>Methanosphaera</taxon>
    </lineage>
</organism>
<feature type="transmembrane region" description="Helical" evidence="7">
    <location>
        <begin position="141"/>
        <end position="162"/>
    </location>
</feature>
<comment type="caution">
    <text evidence="8">The sequence shown here is derived from an EMBL/GenBank/DDBJ whole genome shotgun (WGS) entry which is preliminary data.</text>
</comment>
<dbReference type="InterPro" id="IPR052031">
    <property type="entry name" value="Membrane_Transporter-Flippase"/>
</dbReference>
<name>A0A328Q2I0_9EURY</name>
<dbReference type="RefSeq" id="WP_011406987.1">
    <property type="nucleotide sequence ID" value="NZ_CATZNA010000014.1"/>
</dbReference>
<dbReference type="AlphaFoldDB" id="A0A328Q2I0"/>
<feature type="transmembrane region" description="Helical" evidence="7">
    <location>
        <begin position="285"/>
        <end position="310"/>
    </location>
</feature>
<feature type="transmembrane region" description="Helical" evidence="7">
    <location>
        <begin position="432"/>
        <end position="450"/>
    </location>
</feature>
<sequence>MVEESENTIGVNILDGDAKVAVRKLSFPLMVSLVIGSLYYIVDAMWISGLGVDALTAIGFIIPLQFIILGIGAGLGSGITAVISKYIGMKNHKLANNASFHSLLLIIIFSVIITLLLLVFMEPLYILIGASGMNLQLALEFSRVFFVGSILLIFPQAMYGILRAEGDVKRTMYAMFLSTIINIILDPIFIYQLNMGIAGAAYATLISLLIVCLVIIYWIYIKKDTYLKPYRTYFKYDAGIIRDILKIGIPASIEFFVLSFVGIIMNLLLLMVSNSDYVAVYETGWRLISFAFEPLIGIGSALVSIVGFNYGAKRFNRINEAYNYAMFLGTIIGIISAVILYVFANQIAYLFAYSSTSSMLHEPFVVFLKYFSITFLTFPIGVVSTYLFQGFGKANVSLLLTFTREAVCAIIFSYLFAVVFNMGLNGVWLGNVVGYTIGAFIAFIIGKIYVSRLLKNN</sequence>
<accession>A0A328Q2I0</accession>
<dbReference type="InterPro" id="IPR048279">
    <property type="entry name" value="MdtK-like"/>
</dbReference>
<dbReference type="EMBL" id="NGJK01000088">
    <property type="protein sequence ID" value="RAP02487.1"/>
    <property type="molecule type" value="Genomic_DNA"/>
</dbReference>
<protein>
    <submittedName>
        <fullName evidence="8">MATE family efflux transporter</fullName>
    </submittedName>
</protein>
<feature type="transmembrane region" description="Helical" evidence="7">
    <location>
        <begin position="322"/>
        <end position="344"/>
    </location>
</feature>
<dbReference type="PANTHER" id="PTHR43549:SF2">
    <property type="entry name" value="MULTIDRUG RESISTANCE PROTEIN NORM-RELATED"/>
    <property type="match status" value="1"/>
</dbReference>
<keyword evidence="4 7" id="KW-0812">Transmembrane</keyword>
<comment type="subcellular location">
    <subcellularLocation>
        <location evidence="1">Cell membrane</location>
        <topology evidence="1">Multi-pass membrane protein</topology>
    </subcellularLocation>
</comment>
<gene>
    <name evidence="8" type="ORF">CA615_07025</name>
</gene>
<feature type="transmembrane region" description="Helical" evidence="7">
    <location>
        <begin position="399"/>
        <end position="420"/>
    </location>
</feature>
<evidence type="ECO:0000256" key="4">
    <source>
        <dbReference type="ARBA" id="ARBA00022692"/>
    </source>
</evidence>
<evidence type="ECO:0000256" key="2">
    <source>
        <dbReference type="ARBA" id="ARBA00022448"/>
    </source>
</evidence>
<dbReference type="CDD" id="cd13147">
    <property type="entry name" value="MATE_MJ0709_like"/>
    <property type="match status" value="1"/>
</dbReference>
<dbReference type="NCBIfam" id="TIGR00797">
    <property type="entry name" value="matE"/>
    <property type="match status" value="1"/>
</dbReference>
<feature type="transmembrane region" description="Helical" evidence="7">
    <location>
        <begin position="103"/>
        <end position="121"/>
    </location>
</feature>
<feature type="transmembrane region" description="Helical" evidence="7">
    <location>
        <begin position="255"/>
        <end position="273"/>
    </location>
</feature>